<reference evidence="4 5" key="3">
    <citation type="journal article" date="2019" name="Int. J. Syst. Evol. Microbiol.">
        <title>Anaerobacillus isosaccharinicus sp. nov., an alkaliphilic bacterium which degrades isosaccharinic acid.</title>
        <authorList>
            <person name="Bassil N.M."/>
            <person name="Lloyd J.R."/>
        </authorList>
    </citation>
    <scope>NUCLEOTIDE SEQUENCE [LARGE SCALE GENOMIC DNA]</scope>
    <source>
        <strain evidence="4 5">NB2006</strain>
    </source>
</reference>
<proteinExistence type="predicted"/>
<dbReference type="KEGG" id="aia:AWH56_000590"/>
<dbReference type="GO" id="GO:0032259">
    <property type="term" value="P:methylation"/>
    <property type="evidence" value="ECO:0007669"/>
    <property type="project" value="UniProtKB-KW"/>
</dbReference>
<keyword evidence="1 4" id="KW-0808">Transferase</keyword>
<keyword evidence="4" id="KW-0489">Methyltransferase</keyword>
<dbReference type="OrthoDB" id="9797252at2"/>
<evidence type="ECO:0000313" key="4">
    <source>
        <dbReference type="EMBL" id="QOY36230.1"/>
    </source>
</evidence>
<dbReference type="InterPro" id="IPR050447">
    <property type="entry name" value="Erg6_SMT_methyltransf"/>
</dbReference>
<dbReference type="Pfam" id="PF08241">
    <property type="entry name" value="Methyltransf_11"/>
    <property type="match status" value="1"/>
</dbReference>
<dbReference type="RefSeq" id="WP_071317430.1">
    <property type="nucleotide sequence ID" value="NZ_CP063356.2"/>
</dbReference>
<dbReference type="PANTHER" id="PTHR44068:SF11">
    <property type="entry name" value="GERANYL DIPHOSPHATE 2-C-METHYLTRANSFERASE"/>
    <property type="match status" value="1"/>
</dbReference>
<protein>
    <submittedName>
        <fullName evidence="4">Class I SAM-dependent methyltransferase</fullName>
    </submittedName>
</protein>
<evidence type="ECO:0000256" key="1">
    <source>
        <dbReference type="ARBA" id="ARBA00022679"/>
    </source>
</evidence>
<dbReference type="InterPro" id="IPR029063">
    <property type="entry name" value="SAM-dependent_MTases_sf"/>
</dbReference>
<sequence length="203" mass="23592">MGLTEQQTYLINEHEEYVSRFGHLVLTEQVAKTININHHMRILDLGCGTAMSSLYLAKEYGANIIAHDLWVSPIENFDKIVDFGLEKKVIPIHGDAHQIPFAQRYFDVIFSIDPYHYFLSTEHYLDYLLRFLNEDGFLCLAGPIKGDLEQIEGTLDHFYSSEWWEKQANHPLLSVISKKEWKLNFQGEKTVINCLIMKKKARS</sequence>
<dbReference type="EMBL" id="LQXD01000109">
    <property type="protein sequence ID" value="OIJ15040.1"/>
    <property type="molecule type" value="Genomic_DNA"/>
</dbReference>
<evidence type="ECO:0000313" key="5">
    <source>
        <dbReference type="Proteomes" id="UP000180175"/>
    </source>
</evidence>
<dbReference type="InterPro" id="IPR013216">
    <property type="entry name" value="Methyltransf_11"/>
</dbReference>
<dbReference type="SUPFAM" id="SSF53335">
    <property type="entry name" value="S-adenosyl-L-methionine-dependent methyltransferases"/>
    <property type="match status" value="1"/>
</dbReference>
<evidence type="ECO:0000259" key="2">
    <source>
        <dbReference type="Pfam" id="PF08241"/>
    </source>
</evidence>
<accession>A0A1S2LS54</accession>
<dbReference type="AlphaFoldDB" id="A0A1S2LS54"/>
<dbReference type="Proteomes" id="UP000180175">
    <property type="component" value="Chromosome"/>
</dbReference>
<gene>
    <name evidence="4" type="ORF">AWH56_000590</name>
    <name evidence="3" type="ORF">AWH56_12555</name>
</gene>
<dbReference type="GO" id="GO:0008757">
    <property type="term" value="F:S-adenosylmethionine-dependent methyltransferase activity"/>
    <property type="evidence" value="ECO:0007669"/>
    <property type="project" value="InterPro"/>
</dbReference>
<name>A0A1S2LS54_9BACI</name>
<reference evidence="4" key="4">
    <citation type="submission" date="2020-10" db="EMBL/GenBank/DDBJ databases">
        <authorList>
            <person name="Bassil N.M."/>
            <person name="Lloyd J.R."/>
        </authorList>
    </citation>
    <scope>NUCLEOTIDE SEQUENCE</scope>
    <source>
        <strain evidence="4">NB2006</strain>
    </source>
</reference>
<keyword evidence="5" id="KW-1185">Reference proteome</keyword>
<feature type="domain" description="Methyltransferase type 11" evidence="2">
    <location>
        <begin position="43"/>
        <end position="139"/>
    </location>
</feature>
<reference evidence="3 5" key="1">
    <citation type="submission" date="2016-10" db="EMBL/GenBank/DDBJ databases">
        <title>Draft genome sequences of four alkaliphilic bacteria belonging to the Anaerobacillus genus.</title>
        <authorList>
            <person name="Bassil N.M."/>
            <person name="Lloyd J.R."/>
        </authorList>
    </citation>
    <scope>NUCLEOTIDE SEQUENCE [LARGE SCALE GENOMIC DNA]</scope>
    <source>
        <strain evidence="3 5">NB2006</strain>
    </source>
</reference>
<organism evidence="3 5">
    <name type="scientific">Anaerobacillus isosaccharinicus</name>
    <dbReference type="NCBI Taxonomy" id="1532552"/>
    <lineage>
        <taxon>Bacteria</taxon>
        <taxon>Bacillati</taxon>
        <taxon>Bacillota</taxon>
        <taxon>Bacilli</taxon>
        <taxon>Bacillales</taxon>
        <taxon>Bacillaceae</taxon>
        <taxon>Anaerobacillus</taxon>
    </lineage>
</organism>
<dbReference type="EMBL" id="CP063356">
    <property type="protein sequence ID" value="QOY36230.1"/>
    <property type="molecule type" value="Genomic_DNA"/>
</dbReference>
<reference evidence="4 5" key="2">
    <citation type="journal article" date="2017" name="Genome Announc.">
        <title>Draft Genome Sequences of Four Alkaliphilic Bacteria Belonging to the Anaerobacillus Genus.</title>
        <authorList>
            <person name="Bassil N.M."/>
            <person name="Lloyd J.R."/>
        </authorList>
    </citation>
    <scope>NUCLEOTIDE SEQUENCE [LARGE SCALE GENOMIC DNA]</scope>
    <source>
        <strain evidence="4 5">NB2006</strain>
    </source>
</reference>
<evidence type="ECO:0000313" key="3">
    <source>
        <dbReference type="EMBL" id="OIJ15040.1"/>
    </source>
</evidence>
<dbReference type="PANTHER" id="PTHR44068">
    <property type="entry name" value="ZGC:194242"/>
    <property type="match status" value="1"/>
</dbReference>
<dbReference type="CDD" id="cd02440">
    <property type="entry name" value="AdoMet_MTases"/>
    <property type="match status" value="1"/>
</dbReference>
<dbReference type="Gene3D" id="3.40.50.150">
    <property type="entry name" value="Vaccinia Virus protein VP39"/>
    <property type="match status" value="1"/>
</dbReference>